<dbReference type="Proteomes" id="UP000278807">
    <property type="component" value="Unassembled WGS sequence"/>
</dbReference>
<dbReference type="AlphaFoldDB" id="A0A0R3T6K4"/>
<feature type="region of interest" description="Disordered" evidence="1">
    <location>
        <begin position="1"/>
        <end position="29"/>
    </location>
</feature>
<evidence type="ECO:0000256" key="1">
    <source>
        <dbReference type="SAM" id="MobiDB-lite"/>
    </source>
</evidence>
<dbReference type="EMBL" id="UZAE01001379">
    <property type="protein sequence ID" value="VDN98550.1"/>
    <property type="molecule type" value="Genomic_DNA"/>
</dbReference>
<reference evidence="4 5" key="2">
    <citation type="submission" date="2018-11" db="EMBL/GenBank/DDBJ databases">
        <authorList>
            <consortium name="Pathogen Informatics"/>
        </authorList>
    </citation>
    <scope>NUCLEOTIDE SEQUENCE [LARGE SCALE GENOMIC DNA]</scope>
</reference>
<dbReference type="InterPro" id="IPR003887">
    <property type="entry name" value="LEM_dom"/>
</dbReference>
<feature type="compositionally biased region" description="Basic and acidic residues" evidence="1">
    <location>
        <begin position="9"/>
        <end position="23"/>
    </location>
</feature>
<dbReference type="SUPFAM" id="SSF63451">
    <property type="entry name" value="LEM domain"/>
    <property type="match status" value="1"/>
</dbReference>
<dbReference type="Pfam" id="PF03020">
    <property type="entry name" value="LEM"/>
    <property type="match status" value="1"/>
</dbReference>
<protein>
    <submittedName>
        <fullName evidence="6">LEM domain-containing protein</fullName>
    </submittedName>
</protein>
<feature type="transmembrane region" description="Helical" evidence="2">
    <location>
        <begin position="105"/>
        <end position="126"/>
    </location>
</feature>
<feature type="compositionally biased region" description="Polar residues" evidence="1">
    <location>
        <begin position="84"/>
        <end position="100"/>
    </location>
</feature>
<dbReference type="OrthoDB" id="6273664at2759"/>
<keyword evidence="2" id="KW-0472">Membrane</keyword>
<name>A0A0R3T6K4_RODNA</name>
<evidence type="ECO:0000256" key="2">
    <source>
        <dbReference type="SAM" id="Phobius"/>
    </source>
</evidence>
<dbReference type="CDD" id="cd12934">
    <property type="entry name" value="LEM"/>
    <property type="match status" value="1"/>
</dbReference>
<gene>
    <name evidence="4" type="ORF">HNAJ_LOCUS2691</name>
</gene>
<evidence type="ECO:0000259" key="3">
    <source>
        <dbReference type="PROSITE" id="PS50954"/>
    </source>
</evidence>
<keyword evidence="5" id="KW-1185">Reference proteome</keyword>
<feature type="domain" description="LEM" evidence="3">
    <location>
        <begin position="3"/>
        <end position="48"/>
    </location>
</feature>
<proteinExistence type="predicted"/>
<reference evidence="6" key="1">
    <citation type="submission" date="2017-02" db="UniProtKB">
        <authorList>
            <consortium name="WormBaseParasite"/>
        </authorList>
    </citation>
    <scope>IDENTIFICATION</scope>
</reference>
<evidence type="ECO:0000313" key="5">
    <source>
        <dbReference type="Proteomes" id="UP000278807"/>
    </source>
</evidence>
<sequence>MDASALRSLSDDDLREKLEEHGYKPPPITDGAVREIMRRKLFKYLNPNGKYPEEDELCDAESEVDEDGVVVVRGGKRFGAGDTPSASKSRVSYNNSSETAQRSSFPVFVAACLIVMNISLAVCIFYRDWLF</sequence>
<feature type="region of interest" description="Disordered" evidence="1">
    <location>
        <begin position="76"/>
        <end position="100"/>
    </location>
</feature>
<evidence type="ECO:0000313" key="4">
    <source>
        <dbReference type="EMBL" id="VDN98550.1"/>
    </source>
</evidence>
<dbReference type="InterPro" id="IPR011015">
    <property type="entry name" value="LEM/LEM-like_dom_sf"/>
</dbReference>
<keyword evidence="2" id="KW-0812">Transmembrane</keyword>
<dbReference type="WBParaSite" id="HNAJ_0000269201-mRNA-1">
    <property type="protein sequence ID" value="HNAJ_0000269201-mRNA-1"/>
    <property type="gene ID" value="HNAJ_0000269201"/>
</dbReference>
<evidence type="ECO:0000313" key="6">
    <source>
        <dbReference type="WBParaSite" id="HNAJ_0000269201-mRNA-1"/>
    </source>
</evidence>
<organism evidence="6">
    <name type="scientific">Rodentolepis nana</name>
    <name type="common">Dwarf tapeworm</name>
    <name type="synonym">Hymenolepis nana</name>
    <dbReference type="NCBI Taxonomy" id="102285"/>
    <lineage>
        <taxon>Eukaryota</taxon>
        <taxon>Metazoa</taxon>
        <taxon>Spiralia</taxon>
        <taxon>Lophotrochozoa</taxon>
        <taxon>Platyhelminthes</taxon>
        <taxon>Cestoda</taxon>
        <taxon>Eucestoda</taxon>
        <taxon>Cyclophyllidea</taxon>
        <taxon>Hymenolepididae</taxon>
        <taxon>Rodentolepis</taxon>
    </lineage>
</organism>
<dbReference type="PROSITE" id="PS50954">
    <property type="entry name" value="LEM"/>
    <property type="match status" value="1"/>
</dbReference>
<dbReference type="Gene3D" id="1.10.720.40">
    <property type="match status" value="1"/>
</dbReference>
<accession>A0A0R3T6K4</accession>
<keyword evidence="2" id="KW-1133">Transmembrane helix</keyword>